<evidence type="ECO:0000256" key="11">
    <source>
        <dbReference type="ARBA" id="ARBA00039895"/>
    </source>
</evidence>
<comment type="similarity">
    <text evidence="4">Belongs to the polysaccharide lyase 3 family.</text>
</comment>
<dbReference type="AlphaFoldDB" id="A0A914LDM2"/>
<evidence type="ECO:0000256" key="1">
    <source>
        <dbReference type="ARBA" id="ARBA00000695"/>
    </source>
</evidence>
<evidence type="ECO:0000256" key="12">
    <source>
        <dbReference type="SAM" id="SignalP"/>
    </source>
</evidence>
<dbReference type="Proteomes" id="UP000887563">
    <property type="component" value="Unplaced"/>
</dbReference>
<comment type="catalytic activity">
    <reaction evidence="1">
        <text>Eliminative cleavage of (1-&gt;4)-alpha-D-galacturonan to give oligosaccharides with 4-deoxy-alpha-D-galact-4-enuronosyl groups at their non-reducing ends.</text>
        <dbReference type="EC" id="4.2.2.2"/>
    </reaction>
</comment>
<organism evidence="13 14">
    <name type="scientific">Meloidogyne incognita</name>
    <name type="common">Southern root-knot nematode worm</name>
    <name type="synonym">Oxyuris incognita</name>
    <dbReference type="NCBI Taxonomy" id="6306"/>
    <lineage>
        <taxon>Eukaryota</taxon>
        <taxon>Metazoa</taxon>
        <taxon>Ecdysozoa</taxon>
        <taxon>Nematoda</taxon>
        <taxon>Chromadorea</taxon>
        <taxon>Rhabditida</taxon>
        <taxon>Tylenchina</taxon>
        <taxon>Tylenchomorpha</taxon>
        <taxon>Tylenchoidea</taxon>
        <taxon>Meloidogynidae</taxon>
        <taxon>Meloidogyninae</taxon>
        <taxon>Meloidogyne</taxon>
        <taxon>Meloidogyne incognita group</taxon>
    </lineage>
</organism>
<dbReference type="Gene3D" id="2.160.20.10">
    <property type="entry name" value="Single-stranded right-handed beta-helix, Pectin lyase-like"/>
    <property type="match status" value="1"/>
</dbReference>
<dbReference type="PANTHER" id="PTHR33407:SF9">
    <property type="entry name" value="PECTATE LYASE F-RELATED"/>
    <property type="match status" value="1"/>
</dbReference>
<keyword evidence="9" id="KW-0456">Lyase</keyword>
<evidence type="ECO:0000256" key="7">
    <source>
        <dbReference type="ARBA" id="ARBA00022729"/>
    </source>
</evidence>
<comment type="function">
    <text evidence="10">Pectinolytic enzyme consist of four classes of enzymes: pectin lyase, polygalacturonase, pectin methylesterase and rhamnogalacturonase. Among pectinolytic enzymes, pectin lyase is the most important in depolymerization of pectin, since it cleaves internal glycosidic bonds of highly methylated pectins. Favors pectate, the anion, over pectin, the methyl ester.</text>
</comment>
<keyword evidence="13" id="KW-1185">Reference proteome</keyword>
<dbReference type="GO" id="GO:0045490">
    <property type="term" value="P:pectin catabolic process"/>
    <property type="evidence" value="ECO:0007669"/>
    <property type="project" value="TreeGrafter"/>
</dbReference>
<evidence type="ECO:0000313" key="13">
    <source>
        <dbReference type="Proteomes" id="UP000887563"/>
    </source>
</evidence>
<dbReference type="SUPFAM" id="SSF51126">
    <property type="entry name" value="Pectin lyase-like"/>
    <property type="match status" value="1"/>
</dbReference>
<comment type="cofactor">
    <cofactor evidence="2">
        <name>Ca(2+)</name>
        <dbReference type="ChEBI" id="CHEBI:29108"/>
    </cofactor>
</comment>
<evidence type="ECO:0000256" key="6">
    <source>
        <dbReference type="ARBA" id="ARBA00022525"/>
    </source>
</evidence>
<evidence type="ECO:0000256" key="2">
    <source>
        <dbReference type="ARBA" id="ARBA00001913"/>
    </source>
</evidence>
<evidence type="ECO:0000256" key="5">
    <source>
        <dbReference type="ARBA" id="ARBA00012272"/>
    </source>
</evidence>
<dbReference type="WBParaSite" id="Minc3s00441g12378">
    <property type="protein sequence ID" value="Minc3s00441g12378"/>
    <property type="gene ID" value="Minc3s00441g12378"/>
</dbReference>
<protein>
    <recommendedName>
        <fullName evidence="11">Probable pectate lyase F</fullName>
        <ecNumber evidence="5">4.2.2.2</ecNumber>
    </recommendedName>
</protein>
<dbReference type="InterPro" id="IPR011050">
    <property type="entry name" value="Pectin_lyase_fold/virulence"/>
</dbReference>
<dbReference type="GO" id="GO:0030570">
    <property type="term" value="F:pectate lyase activity"/>
    <property type="evidence" value="ECO:0007669"/>
    <property type="project" value="UniProtKB-EC"/>
</dbReference>
<dbReference type="GO" id="GO:0005576">
    <property type="term" value="C:extracellular region"/>
    <property type="evidence" value="ECO:0007669"/>
    <property type="project" value="UniProtKB-SubCell"/>
</dbReference>
<comment type="subcellular location">
    <subcellularLocation>
        <location evidence="3">Secreted</location>
    </subcellularLocation>
</comment>
<dbReference type="Pfam" id="PF03211">
    <property type="entry name" value="Pectate_lyase"/>
    <property type="match status" value="1"/>
</dbReference>
<dbReference type="InterPro" id="IPR012334">
    <property type="entry name" value="Pectin_lyas_fold"/>
</dbReference>
<keyword evidence="8" id="KW-0106">Calcium</keyword>
<dbReference type="EC" id="4.2.2.2" evidence="5"/>
<keyword evidence="7 12" id="KW-0732">Signal</keyword>
<keyword evidence="6" id="KW-0964">Secreted</keyword>
<dbReference type="PANTHER" id="PTHR33407">
    <property type="entry name" value="PECTATE LYASE F-RELATED"/>
    <property type="match status" value="1"/>
</dbReference>
<feature type="signal peptide" evidence="12">
    <location>
        <begin position="1"/>
        <end position="23"/>
    </location>
</feature>
<proteinExistence type="inferred from homology"/>
<sequence>MFSSKTSFNFLFLIPSLACLCKADFWPTPRNDIPVPATITITDRNCQFDRYIPDPNKLGNGNQKENQKYVFEITDGGSLSNCIIGARPGTKGSAHGIVCLGSCDINNVWFEDVGEDAINFNGDSDSCKYNVNGGGARKAEDKVMQFDGKGTLNVNNYYVDNYVRFCRSCGNCGDQHQRHIVITNLTAVHGQAGQFVCGVNSNYQDTCTLHDIKMEKGIHPCKVFDGNSDGSEPTSNNDEEDHGDGKFCIYKSGDIKYISSKPKPKSKKSAKN</sequence>
<evidence type="ECO:0000256" key="8">
    <source>
        <dbReference type="ARBA" id="ARBA00022837"/>
    </source>
</evidence>
<feature type="chain" id="PRO_5037218748" description="Probable pectate lyase F" evidence="12">
    <location>
        <begin position="24"/>
        <end position="272"/>
    </location>
</feature>
<evidence type="ECO:0000256" key="3">
    <source>
        <dbReference type="ARBA" id="ARBA00004613"/>
    </source>
</evidence>
<accession>A0A914LDM2</accession>
<evidence type="ECO:0000256" key="9">
    <source>
        <dbReference type="ARBA" id="ARBA00023239"/>
    </source>
</evidence>
<evidence type="ECO:0000313" key="14">
    <source>
        <dbReference type="WBParaSite" id="Minc3s00441g12378"/>
    </source>
</evidence>
<name>A0A914LDM2_MELIC</name>
<reference evidence="14" key="1">
    <citation type="submission" date="2022-11" db="UniProtKB">
        <authorList>
            <consortium name="WormBaseParasite"/>
        </authorList>
    </citation>
    <scope>IDENTIFICATION</scope>
</reference>
<evidence type="ECO:0000256" key="4">
    <source>
        <dbReference type="ARBA" id="ARBA00006463"/>
    </source>
</evidence>
<evidence type="ECO:0000256" key="10">
    <source>
        <dbReference type="ARBA" id="ARBA00025679"/>
    </source>
</evidence>
<dbReference type="InterPro" id="IPR004898">
    <property type="entry name" value="Pectate_lyase_PlyH/PlyE-like"/>
</dbReference>